<evidence type="ECO:0000256" key="6">
    <source>
        <dbReference type="RuleBase" id="RU280814"/>
    </source>
</evidence>
<keyword evidence="10" id="KW-1185">Reference proteome</keyword>
<feature type="domain" description="Anoctamin transmembrane" evidence="8">
    <location>
        <begin position="249"/>
        <end position="669"/>
    </location>
</feature>
<dbReference type="GO" id="GO:0005886">
    <property type="term" value="C:plasma membrane"/>
    <property type="evidence" value="ECO:0007669"/>
    <property type="project" value="TreeGrafter"/>
</dbReference>
<feature type="transmembrane region" description="Helical" evidence="6">
    <location>
        <begin position="637"/>
        <end position="657"/>
    </location>
</feature>
<feature type="transmembrane region" description="Helical" evidence="6">
    <location>
        <begin position="362"/>
        <end position="387"/>
    </location>
</feature>
<dbReference type="PANTHER" id="PTHR12308">
    <property type="entry name" value="ANOCTAMIN"/>
    <property type="match status" value="1"/>
</dbReference>
<keyword evidence="5 6" id="KW-0472">Membrane</keyword>
<reference evidence="9" key="1">
    <citation type="submission" date="2022-03" db="EMBL/GenBank/DDBJ databases">
        <authorList>
            <person name="Alioto T."/>
            <person name="Alioto T."/>
            <person name="Gomez Garrido J."/>
        </authorList>
    </citation>
    <scope>NUCLEOTIDE SEQUENCE</scope>
</reference>
<evidence type="ECO:0000313" key="9">
    <source>
        <dbReference type="EMBL" id="CAH2323839.1"/>
    </source>
</evidence>
<feature type="transmembrane region" description="Helical" evidence="6">
    <location>
        <begin position="593"/>
        <end position="617"/>
    </location>
</feature>
<gene>
    <name evidence="9" type="ORF">PECUL_23A000407</name>
</gene>
<evidence type="ECO:0000256" key="5">
    <source>
        <dbReference type="ARBA" id="ARBA00023136"/>
    </source>
</evidence>
<dbReference type="InterPro" id="IPR007632">
    <property type="entry name" value="Anoctamin"/>
</dbReference>
<dbReference type="PANTHER" id="PTHR12308:SF36">
    <property type="entry name" value="ANOCTAMIN"/>
    <property type="match status" value="1"/>
</dbReference>
<feature type="region of interest" description="Disordered" evidence="7">
    <location>
        <begin position="1"/>
        <end position="41"/>
    </location>
</feature>
<keyword evidence="3 6" id="KW-0812">Transmembrane</keyword>
<evidence type="ECO:0000256" key="7">
    <source>
        <dbReference type="SAM" id="MobiDB-lite"/>
    </source>
</evidence>
<sequence length="691" mass="79808">MFQKPAHTQPAQALEHTRAPPYTQQCPDQPGSPHMNQPGMYSLGEKSPKSNMRQAMGSWTAISCSCCQMDSIQTLAVIQLRPNIKPEAKQWLMALLEAPATIGGPHILVHPGEDNEGHILLLSATECLLLQATEHLGYAKMDCHGFMRTFCYSSRTNFLHSDKRELFLSLSEQQFLLKYVVENLKVQAETYIPGYPDCILYPGQHVVHLLQKLKIVVKFYPLHDKPRLDSLKTRWYAQLNLAPQPIDAICSYFGESVAFYFDFLGYFTVSLMSMMLLSYFCAFFQDSLDKYVVFALFNILWSTITMEFWKRHSCVQAYFWGTLQWKSYLKPCRVQFRGTLTKNAITGKWELYYPPWKRVLRVLFVTLPIVCLFLGLTVDGMLIFLYWEKWAQDQYHKSNQFFATIMLYLPSVIHTFFMEILNALYKKTAAALTEWENHKHESTFQNYLTVKVLLFRFLNCFGLLFYITFYLQDVHLLKKRLSSLLIVSQTINQVNEFLLPYLQQKLKVGFKSQVGTNPFIDEVVSDGDLPSFSGLFDDYMELFVQFGYVSLFSCVYPFTAALLILNNITEIRTDAFKLCQVFQKPFPEAADSIGIWQVAFEMLGYFSVITNCFLISISPEVQAFCEEYEVGPESFLLYMLGAEHLLIIVKVVVAFTIPDIPAWLKLKMMQVEYLSQKATGQHNEFQAFLEV</sequence>
<evidence type="ECO:0000256" key="3">
    <source>
        <dbReference type="ARBA" id="ARBA00022692"/>
    </source>
</evidence>
<feature type="transmembrane region" description="Helical" evidence="6">
    <location>
        <begin position="542"/>
        <end position="565"/>
    </location>
</feature>
<feature type="transmembrane region" description="Helical" evidence="6">
    <location>
        <begin position="263"/>
        <end position="285"/>
    </location>
</feature>
<feature type="transmembrane region" description="Helical" evidence="6">
    <location>
        <begin position="399"/>
        <end position="417"/>
    </location>
</feature>
<evidence type="ECO:0000256" key="2">
    <source>
        <dbReference type="ARBA" id="ARBA00009671"/>
    </source>
</evidence>
<dbReference type="EMBL" id="OW240923">
    <property type="protein sequence ID" value="CAH2323839.1"/>
    <property type="molecule type" value="Genomic_DNA"/>
</dbReference>
<dbReference type="AlphaFoldDB" id="A0AAD1WRV2"/>
<evidence type="ECO:0000256" key="1">
    <source>
        <dbReference type="ARBA" id="ARBA00004141"/>
    </source>
</evidence>
<dbReference type="InterPro" id="IPR049452">
    <property type="entry name" value="Anoctamin_TM"/>
</dbReference>
<dbReference type="Proteomes" id="UP001295444">
    <property type="component" value="Chromosome 12"/>
</dbReference>
<evidence type="ECO:0000256" key="4">
    <source>
        <dbReference type="ARBA" id="ARBA00022989"/>
    </source>
</evidence>
<evidence type="ECO:0000313" key="10">
    <source>
        <dbReference type="Proteomes" id="UP001295444"/>
    </source>
</evidence>
<comment type="similarity">
    <text evidence="2 6">Belongs to the anoctamin family.</text>
</comment>
<feature type="transmembrane region" description="Helical" evidence="6">
    <location>
        <begin position="453"/>
        <end position="471"/>
    </location>
</feature>
<comment type="subcellular location">
    <subcellularLocation>
        <location evidence="1 6">Membrane</location>
        <topology evidence="1 6">Multi-pass membrane protein</topology>
    </subcellularLocation>
</comment>
<keyword evidence="4 6" id="KW-1133">Transmembrane helix</keyword>
<dbReference type="GO" id="GO:0005254">
    <property type="term" value="F:chloride channel activity"/>
    <property type="evidence" value="ECO:0007669"/>
    <property type="project" value="TreeGrafter"/>
</dbReference>
<protein>
    <recommendedName>
        <fullName evidence="6">Anoctamin</fullName>
    </recommendedName>
</protein>
<dbReference type="Pfam" id="PF04547">
    <property type="entry name" value="Anoctamin"/>
    <property type="match status" value="1"/>
</dbReference>
<evidence type="ECO:0000259" key="8">
    <source>
        <dbReference type="Pfam" id="PF04547"/>
    </source>
</evidence>
<proteinExistence type="inferred from homology"/>
<organism evidence="9 10">
    <name type="scientific">Pelobates cultripes</name>
    <name type="common">Western spadefoot toad</name>
    <dbReference type="NCBI Taxonomy" id="61616"/>
    <lineage>
        <taxon>Eukaryota</taxon>
        <taxon>Metazoa</taxon>
        <taxon>Chordata</taxon>
        <taxon>Craniata</taxon>
        <taxon>Vertebrata</taxon>
        <taxon>Euteleostomi</taxon>
        <taxon>Amphibia</taxon>
        <taxon>Batrachia</taxon>
        <taxon>Anura</taxon>
        <taxon>Pelobatoidea</taxon>
        <taxon>Pelobatidae</taxon>
        <taxon>Pelobates</taxon>
    </lineage>
</organism>
<feature type="transmembrane region" description="Helical" evidence="6">
    <location>
        <begin position="291"/>
        <end position="309"/>
    </location>
</feature>
<accession>A0AAD1WRV2</accession>
<name>A0AAD1WRV2_PELCU</name>